<evidence type="ECO:0000256" key="4">
    <source>
        <dbReference type="ARBA" id="ARBA00022519"/>
    </source>
</evidence>
<keyword evidence="2 9" id="KW-0813">Transport</keyword>
<dbReference type="GO" id="GO:0022857">
    <property type="term" value="F:transmembrane transporter activity"/>
    <property type="evidence" value="ECO:0007669"/>
    <property type="project" value="UniProtKB-UniRule"/>
</dbReference>
<feature type="transmembrane region" description="Helical" evidence="9">
    <location>
        <begin position="92"/>
        <end position="120"/>
    </location>
</feature>
<comment type="similarity">
    <text evidence="8 9">Belongs to the TRAP transporter small permease family.</text>
</comment>
<evidence type="ECO:0000313" key="11">
    <source>
        <dbReference type="EMBL" id="MRH77688.1"/>
    </source>
</evidence>
<reference evidence="11 12" key="1">
    <citation type="submission" date="2019-11" db="EMBL/GenBank/DDBJ databases">
        <authorList>
            <person name="Zhang X.Y."/>
        </authorList>
    </citation>
    <scope>NUCLEOTIDE SEQUENCE [LARGE SCALE GENOMIC DNA]</scope>
    <source>
        <strain evidence="11 12">C176</strain>
    </source>
</reference>
<evidence type="ECO:0000256" key="3">
    <source>
        <dbReference type="ARBA" id="ARBA00022475"/>
    </source>
</evidence>
<evidence type="ECO:0000256" key="6">
    <source>
        <dbReference type="ARBA" id="ARBA00022989"/>
    </source>
</evidence>
<feature type="transmembrane region" description="Helical" evidence="9">
    <location>
        <begin position="47"/>
        <end position="71"/>
    </location>
</feature>
<feature type="transmembrane region" description="Helical" evidence="9">
    <location>
        <begin position="140"/>
        <end position="158"/>
    </location>
</feature>
<comment type="subcellular location">
    <subcellularLocation>
        <location evidence="1 9">Cell inner membrane</location>
        <topology evidence="1 9">Multi-pass membrane protein</topology>
    </subcellularLocation>
</comment>
<comment type="function">
    <text evidence="9">Part of the tripartite ATP-independent periplasmic (TRAP) transport system.</text>
</comment>
<dbReference type="GO" id="GO:0005886">
    <property type="term" value="C:plasma membrane"/>
    <property type="evidence" value="ECO:0007669"/>
    <property type="project" value="UniProtKB-SubCell"/>
</dbReference>
<dbReference type="RefSeq" id="WP_153718721.1">
    <property type="nucleotide sequence ID" value="NZ_WJPP01000001.1"/>
</dbReference>
<keyword evidence="6 9" id="KW-1133">Transmembrane helix</keyword>
<dbReference type="Pfam" id="PF04290">
    <property type="entry name" value="DctQ"/>
    <property type="match status" value="1"/>
</dbReference>
<proteinExistence type="inferred from homology"/>
<name>A0A6N7QRD2_9GAMM</name>
<evidence type="ECO:0000256" key="1">
    <source>
        <dbReference type="ARBA" id="ARBA00004429"/>
    </source>
</evidence>
<dbReference type="PANTHER" id="PTHR35011">
    <property type="entry name" value="2,3-DIKETO-L-GULONATE TRAP TRANSPORTER SMALL PERMEASE PROTEIN YIAM"/>
    <property type="match status" value="1"/>
</dbReference>
<feature type="transmembrane region" description="Helical" evidence="9">
    <location>
        <begin position="15"/>
        <end position="35"/>
    </location>
</feature>
<organism evidence="11 12">
    <name type="scientific">Spiribacter salilacus</name>
    <dbReference type="NCBI Taxonomy" id="2664894"/>
    <lineage>
        <taxon>Bacteria</taxon>
        <taxon>Pseudomonadati</taxon>
        <taxon>Pseudomonadota</taxon>
        <taxon>Gammaproteobacteria</taxon>
        <taxon>Chromatiales</taxon>
        <taxon>Ectothiorhodospiraceae</taxon>
        <taxon>Spiribacter</taxon>
    </lineage>
</organism>
<dbReference type="InterPro" id="IPR055348">
    <property type="entry name" value="DctQ"/>
</dbReference>
<protein>
    <recommendedName>
        <fullName evidence="9">TRAP transporter small permease protein</fullName>
    </recommendedName>
</protein>
<evidence type="ECO:0000256" key="7">
    <source>
        <dbReference type="ARBA" id="ARBA00023136"/>
    </source>
</evidence>
<comment type="subunit">
    <text evidence="9">The complex comprises the extracytoplasmic solute receptor protein and the two transmembrane proteins.</text>
</comment>
<evidence type="ECO:0000256" key="5">
    <source>
        <dbReference type="ARBA" id="ARBA00022692"/>
    </source>
</evidence>
<evidence type="ECO:0000259" key="10">
    <source>
        <dbReference type="Pfam" id="PF04290"/>
    </source>
</evidence>
<dbReference type="Proteomes" id="UP000433788">
    <property type="component" value="Unassembled WGS sequence"/>
</dbReference>
<evidence type="ECO:0000256" key="2">
    <source>
        <dbReference type="ARBA" id="ARBA00022448"/>
    </source>
</evidence>
<evidence type="ECO:0000256" key="8">
    <source>
        <dbReference type="ARBA" id="ARBA00038436"/>
    </source>
</evidence>
<dbReference type="PANTHER" id="PTHR35011:SF4">
    <property type="entry name" value="SLL1102 PROTEIN"/>
    <property type="match status" value="1"/>
</dbReference>
<dbReference type="InterPro" id="IPR007387">
    <property type="entry name" value="TRAP_DctQ"/>
</dbReference>
<sequence length="175" mass="19820">MPKVIQLYVRAVDRISHLTGLVAMYLIFAMIAVLLTDTLTRNIFDVYVHWALEMGQFLLAAYYILGGAYSLQAGQHVRMDLIYSHLSVKGRAWVDVFTSSFMLFYLVILLIGSISSAMYAIETGERKFSMWSPSMIPIKIIMVIGITLMLLQAIAMLFKDLARARGQRIEGVYQP</sequence>
<keyword evidence="5 9" id="KW-0812">Transmembrane</keyword>
<dbReference type="EMBL" id="WJPP01000001">
    <property type="protein sequence ID" value="MRH77688.1"/>
    <property type="molecule type" value="Genomic_DNA"/>
</dbReference>
<keyword evidence="3" id="KW-1003">Cell membrane</keyword>
<evidence type="ECO:0000256" key="9">
    <source>
        <dbReference type="RuleBase" id="RU369079"/>
    </source>
</evidence>
<evidence type="ECO:0000313" key="12">
    <source>
        <dbReference type="Proteomes" id="UP000433788"/>
    </source>
</evidence>
<gene>
    <name evidence="11" type="ORF">GH984_03115</name>
</gene>
<feature type="domain" description="Tripartite ATP-independent periplasmic transporters DctQ component" evidence="10">
    <location>
        <begin position="30"/>
        <end position="162"/>
    </location>
</feature>
<dbReference type="AlphaFoldDB" id="A0A6N7QRD2"/>
<keyword evidence="12" id="KW-1185">Reference proteome</keyword>
<keyword evidence="7 9" id="KW-0472">Membrane</keyword>
<accession>A0A6N7QRD2</accession>
<keyword evidence="4 9" id="KW-0997">Cell inner membrane</keyword>
<comment type="caution">
    <text evidence="11">The sequence shown here is derived from an EMBL/GenBank/DDBJ whole genome shotgun (WGS) entry which is preliminary data.</text>
</comment>